<dbReference type="RefSeq" id="WP_282302037.1">
    <property type="nucleotide sequence ID" value="NZ_CP124616.1"/>
</dbReference>
<protein>
    <recommendedName>
        <fullName evidence="4">DUF1344 domain-containing protein</fullName>
    </recommendedName>
</protein>
<accession>A0ABY8QLT2</accession>
<proteinExistence type="predicted"/>
<dbReference type="EMBL" id="CP124616">
    <property type="protein sequence ID" value="WGW05413.1"/>
    <property type="molecule type" value="Genomic_DNA"/>
</dbReference>
<evidence type="ECO:0000313" key="3">
    <source>
        <dbReference type="Proteomes" id="UP001241605"/>
    </source>
</evidence>
<evidence type="ECO:0000256" key="1">
    <source>
        <dbReference type="SAM" id="SignalP"/>
    </source>
</evidence>
<feature type="chain" id="PRO_5047273929" description="DUF1344 domain-containing protein" evidence="1">
    <location>
        <begin position="20"/>
        <end position="83"/>
    </location>
</feature>
<organism evidence="2 3">
    <name type="scientific">Tropicibacter oceani</name>
    <dbReference type="NCBI Taxonomy" id="3058420"/>
    <lineage>
        <taxon>Bacteria</taxon>
        <taxon>Pseudomonadati</taxon>
        <taxon>Pseudomonadota</taxon>
        <taxon>Alphaproteobacteria</taxon>
        <taxon>Rhodobacterales</taxon>
        <taxon>Roseobacteraceae</taxon>
        <taxon>Tropicibacter</taxon>
    </lineage>
</organism>
<name>A0ABY8QLT2_9RHOB</name>
<sequence>MRILFAAVMTALVASPVLADETSGQVLAFDRVDGILVLTDKTVWNIAADLDMPSDLGAGDMIKIDYQSDGENGLTRINSIVRE</sequence>
<keyword evidence="1" id="KW-0732">Signal</keyword>
<feature type="signal peptide" evidence="1">
    <location>
        <begin position="1"/>
        <end position="19"/>
    </location>
</feature>
<dbReference type="Proteomes" id="UP001241605">
    <property type="component" value="Chromosome"/>
</dbReference>
<reference evidence="2 3" key="1">
    <citation type="submission" date="2023-05" db="EMBL/GenBank/DDBJ databases">
        <title>YMD87, complete Genome.</title>
        <authorList>
            <person name="Zhang J."/>
            <person name="Xu X."/>
        </authorList>
    </citation>
    <scope>NUCLEOTIDE SEQUENCE [LARGE SCALE GENOMIC DNA]</scope>
    <source>
        <strain evidence="2 3">YMD87</strain>
    </source>
</reference>
<keyword evidence="3" id="KW-1185">Reference proteome</keyword>
<evidence type="ECO:0000313" key="2">
    <source>
        <dbReference type="EMBL" id="WGW05413.1"/>
    </source>
</evidence>
<gene>
    <name evidence="2" type="ORF">QF118_07665</name>
</gene>
<evidence type="ECO:0008006" key="4">
    <source>
        <dbReference type="Google" id="ProtNLM"/>
    </source>
</evidence>